<evidence type="ECO:0000256" key="7">
    <source>
        <dbReference type="ARBA" id="ARBA00022989"/>
    </source>
</evidence>
<keyword evidence="4" id="KW-0812">Transmembrane</keyword>
<dbReference type="GO" id="GO:0042626">
    <property type="term" value="F:ATPase-coupled transmembrane transporter activity"/>
    <property type="evidence" value="ECO:0007669"/>
    <property type="project" value="TreeGrafter"/>
</dbReference>
<dbReference type="KEGG" id="eiv:EIN_218440"/>
<comment type="similarity">
    <text evidence="2">Belongs to the ABC transporter superfamily. ABCC family. Conjugate transporter (TC 3.A.1.208) subfamily.</text>
</comment>
<keyword evidence="10" id="KW-0378">Hydrolase</keyword>
<dbReference type="AlphaFoldDB" id="L7FLT0"/>
<dbReference type="Proteomes" id="UP000014680">
    <property type="component" value="Unassembled WGS sequence"/>
</dbReference>
<sequence>MDASIAGTALTNICNIPNTIGVFSRAIIGIETDMQSTERVLQLNKLREEESESIKANYVIPPKTWPSTGSVEFIDFKFKYRRGLPMKLKGINAKIESKEKIGIAGRTGSGKSTLMAGILRIEEAYSGQIKIDGIDISTIPLDILRKQICILPQEATLFSGSLKYNLDPRYEMTDEKLKNVLNRVECTNGLHDRVAEGGDNFSLGQRQLLCLARALLNGSKLLIMDEATANIDIQTDKNIQEMIRTNFNDVTVITVAHRLQTIMDADRVMVFDNGMLKEMETPYNLIQDEKSKFN</sequence>
<dbReference type="InterPro" id="IPR003439">
    <property type="entry name" value="ABC_transporter-like_ATP-bd"/>
</dbReference>
<feature type="domain" description="ABC transporter" evidence="9">
    <location>
        <begin position="71"/>
        <end position="294"/>
    </location>
</feature>
<protein>
    <submittedName>
        <fullName evidence="10">Lipid A export ATP-binding/permease protein msbA, putative</fullName>
        <ecNumber evidence="10">3.6.3.44</ecNumber>
    </submittedName>
</protein>
<dbReference type="InterPro" id="IPR050173">
    <property type="entry name" value="ABC_transporter_C-like"/>
</dbReference>
<proteinExistence type="inferred from homology"/>
<dbReference type="InterPro" id="IPR027417">
    <property type="entry name" value="P-loop_NTPase"/>
</dbReference>
<name>L7FLT0_ENTIV</name>
<evidence type="ECO:0000256" key="5">
    <source>
        <dbReference type="ARBA" id="ARBA00022741"/>
    </source>
</evidence>
<dbReference type="InterPro" id="IPR017871">
    <property type="entry name" value="ABC_transporter-like_CS"/>
</dbReference>
<dbReference type="PROSITE" id="PS00211">
    <property type="entry name" value="ABC_TRANSPORTER_1"/>
    <property type="match status" value="1"/>
</dbReference>
<dbReference type="OMA" id="HINAHIK"/>
<dbReference type="VEuPathDB" id="AmoebaDB:EIN_218440"/>
<dbReference type="GeneID" id="14888529"/>
<dbReference type="GO" id="GO:0016887">
    <property type="term" value="F:ATP hydrolysis activity"/>
    <property type="evidence" value="ECO:0007669"/>
    <property type="project" value="InterPro"/>
</dbReference>
<keyword evidence="6 10" id="KW-0067">ATP-binding</keyword>
<reference evidence="10 11" key="1">
    <citation type="submission" date="2012-10" db="EMBL/GenBank/DDBJ databases">
        <authorList>
            <person name="Zafar N."/>
            <person name="Inman J."/>
            <person name="Hall N."/>
            <person name="Lorenzi H."/>
            <person name="Caler E."/>
        </authorList>
    </citation>
    <scope>NUCLEOTIDE SEQUENCE [LARGE SCALE GENOMIC DNA]</scope>
    <source>
        <strain evidence="10 11">IP1</strain>
    </source>
</reference>
<comment type="subcellular location">
    <subcellularLocation>
        <location evidence="1">Membrane</location>
        <topology evidence="1">Multi-pass membrane protein</topology>
    </subcellularLocation>
</comment>
<dbReference type="SUPFAM" id="SSF52540">
    <property type="entry name" value="P-loop containing nucleoside triphosphate hydrolases"/>
    <property type="match status" value="1"/>
</dbReference>
<dbReference type="Gene3D" id="3.40.50.300">
    <property type="entry name" value="P-loop containing nucleotide triphosphate hydrolases"/>
    <property type="match status" value="1"/>
</dbReference>
<dbReference type="OrthoDB" id="6500128at2759"/>
<dbReference type="Pfam" id="PF00005">
    <property type="entry name" value="ABC_tran"/>
    <property type="match status" value="1"/>
</dbReference>
<keyword evidence="11" id="KW-1185">Reference proteome</keyword>
<dbReference type="CDD" id="cd03244">
    <property type="entry name" value="ABCC_MRP_domain2"/>
    <property type="match status" value="1"/>
</dbReference>
<dbReference type="PANTHER" id="PTHR24223:SF456">
    <property type="entry name" value="MULTIDRUG RESISTANCE-ASSOCIATED PROTEIN LETHAL(2)03659"/>
    <property type="match status" value="1"/>
</dbReference>
<dbReference type="FunFam" id="3.40.50.300:FF:000163">
    <property type="entry name" value="Multidrug resistance-associated protein member 4"/>
    <property type="match status" value="1"/>
</dbReference>
<evidence type="ECO:0000259" key="9">
    <source>
        <dbReference type="PROSITE" id="PS50893"/>
    </source>
</evidence>
<evidence type="ECO:0000313" key="10">
    <source>
        <dbReference type="EMBL" id="ELP89532.1"/>
    </source>
</evidence>
<evidence type="ECO:0000313" key="11">
    <source>
        <dbReference type="Proteomes" id="UP000014680"/>
    </source>
</evidence>
<accession>L7FLT0</accession>
<dbReference type="SMART" id="SM00382">
    <property type="entry name" value="AAA"/>
    <property type="match status" value="1"/>
</dbReference>
<dbReference type="EMBL" id="KB206609">
    <property type="protein sequence ID" value="ELP89532.1"/>
    <property type="molecule type" value="Genomic_DNA"/>
</dbReference>
<keyword evidence="8" id="KW-0472">Membrane</keyword>
<dbReference type="RefSeq" id="XP_004256303.1">
    <property type="nucleotide sequence ID" value="XM_004256255.1"/>
</dbReference>
<evidence type="ECO:0000256" key="4">
    <source>
        <dbReference type="ARBA" id="ARBA00022692"/>
    </source>
</evidence>
<organism evidence="10 11">
    <name type="scientific">Entamoeba invadens IP1</name>
    <dbReference type="NCBI Taxonomy" id="370355"/>
    <lineage>
        <taxon>Eukaryota</taxon>
        <taxon>Amoebozoa</taxon>
        <taxon>Evosea</taxon>
        <taxon>Archamoebae</taxon>
        <taxon>Mastigamoebida</taxon>
        <taxon>Entamoebidae</taxon>
        <taxon>Entamoeba</taxon>
    </lineage>
</organism>
<keyword evidence="7" id="KW-1133">Transmembrane helix</keyword>
<gene>
    <name evidence="10" type="ORF">EIN_218440</name>
</gene>
<evidence type="ECO:0000256" key="8">
    <source>
        <dbReference type="ARBA" id="ARBA00023136"/>
    </source>
</evidence>
<evidence type="ECO:0000256" key="2">
    <source>
        <dbReference type="ARBA" id="ARBA00009726"/>
    </source>
</evidence>
<dbReference type="PANTHER" id="PTHR24223">
    <property type="entry name" value="ATP-BINDING CASSETTE SUB-FAMILY C"/>
    <property type="match status" value="1"/>
</dbReference>
<evidence type="ECO:0000256" key="3">
    <source>
        <dbReference type="ARBA" id="ARBA00022448"/>
    </source>
</evidence>
<dbReference type="GO" id="GO:0016020">
    <property type="term" value="C:membrane"/>
    <property type="evidence" value="ECO:0007669"/>
    <property type="project" value="UniProtKB-SubCell"/>
</dbReference>
<evidence type="ECO:0000256" key="1">
    <source>
        <dbReference type="ARBA" id="ARBA00004141"/>
    </source>
</evidence>
<keyword evidence="3" id="KW-0813">Transport</keyword>
<dbReference type="InterPro" id="IPR003593">
    <property type="entry name" value="AAA+_ATPase"/>
</dbReference>
<keyword evidence="5" id="KW-0547">Nucleotide-binding</keyword>
<dbReference type="GO" id="GO:0005524">
    <property type="term" value="F:ATP binding"/>
    <property type="evidence" value="ECO:0007669"/>
    <property type="project" value="UniProtKB-KW"/>
</dbReference>
<dbReference type="PROSITE" id="PS50893">
    <property type="entry name" value="ABC_TRANSPORTER_2"/>
    <property type="match status" value="1"/>
</dbReference>
<evidence type="ECO:0000256" key="6">
    <source>
        <dbReference type="ARBA" id="ARBA00022840"/>
    </source>
</evidence>
<dbReference type="EC" id="3.6.3.44" evidence="10"/>